<dbReference type="Pfam" id="PF20220">
    <property type="entry name" value="ABC_toxin_N"/>
    <property type="match status" value="1"/>
</dbReference>
<dbReference type="EMBL" id="JASMWN010000018">
    <property type="protein sequence ID" value="MDU9005965.1"/>
    <property type="molecule type" value="Genomic_DNA"/>
</dbReference>
<evidence type="ECO:0000313" key="8">
    <source>
        <dbReference type="Proteomes" id="UP001255416"/>
    </source>
</evidence>
<comment type="caution">
    <text evidence="7">The sequence shown here is derived from an EMBL/GenBank/DDBJ whole genome shotgun (WGS) entry which is preliminary data.</text>
</comment>
<feature type="domain" description="Neuraminidase-like" evidence="5">
    <location>
        <begin position="1650"/>
        <end position="1768"/>
    </location>
</feature>
<dbReference type="Pfam" id="PF18276">
    <property type="entry name" value="TcA_TcB_BD"/>
    <property type="match status" value="1"/>
</dbReference>
<reference evidence="8" key="1">
    <citation type="submission" date="2023-05" db="EMBL/GenBank/DDBJ databases">
        <title>Sedimentitalea sp. nov. JM2-8.</title>
        <authorList>
            <person name="Huang J."/>
        </authorList>
    </citation>
    <scope>NUCLEOTIDE SEQUENCE [LARGE SCALE GENOMIC DNA]</scope>
    <source>
        <strain evidence="8">KHS03</strain>
    </source>
</reference>
<evidence type="ECO:0000256" key="2">
    <source>
        <dbReference type="SAM" id="MobiDB-lite"/>
    </source>
</evidence>
<keyword evidence="8" id="KW-1185">Reference proteome</keyword>
<feature type="region of interest" description="Disordered" evidence="2">
    <location>
        <begin position="75"/>
        <end position="103"/>
    </location>
</feature>
<evidence type="ECO:0000313" key="7">
    <source>
        <dbReference type="EMBL" id="MDU9005965.1"/>
    </source>
</evidence>
<dbReference type="InterPro" id="IPR046839">
    <property type="entry name" value="ABC_toxin_N"/>
</dbReference>
<gene>
    <name evidence="7" type="ORF">QO231_19205</name>
</gene>
<name>A0ABU3VIY0_9RHOB</name>
<evidence type="ECO:0000259" key="5">
    <source>
        <dbReference type="Pfam" id="PF18413"/>
    </source>
</evidence>
<dbReference type="Gene3D" id="1.10.101.10">
    <property type="entry name" value="PGBD-like superfamily/PGBD"/>
    <property type="match status" value="1"/>
</dbReference>
<evidence type="ECO:0000256" key="1">
    <source>
        <dbReference type="SAM" id="Coils"/>
    </source>
</evidence>
<feature type="domain" description="ABC toxin N-terminal" evidence="6">
    <location>
        <begin position="1501"/>
        <end position="1620"/>
    </location>
</feature>
<feature type="domain" description="Peptidoglycan binding-like" evidence="3">
    <location>
        <begin position="13"/>
        <end position="68"/>
    </location>
</feature>
<dbReference type="InterPro" id="IPR002477">
    <property type="entry name" value="Peptidoglycan-bd-like"/>
</dbReference>
<dbReference type="Pfam" id="PF01471">
    <property type="entry name" value="PG_binding_1"/>
    <property type="match status" value="1"/>
</dbReference>
<accession>A0ABU3VIY0</accession>
<feature type="coiled-coil region" evidence="1">
    <location>
        <begin position="2714"/>
        <end position="2755"/>
    </location>
</feature>
<keyword evidence="1" id="KW-0175">Coiled coil</keyword>
<dbReference type="InterPro" id="IPR036366">
    <property type="entry name" value="PGBDSf"/>
</dbReference>
<feature type="domain" description="Tc toxin complex TcA C-terminal TcB-binding" evidence="4">
    <location>
        <begin position="2720"/>
        <end position="3003"/>
    </location>
</feature>
<dbReference type="SUPFAM" id="SSF47090">
    <property type="entry name" value="PGBD-like"/>
    <property type="match status" value="1"/>
</dbReference>
<evidence type="ECO:0000259" key="4">
    <source>
        <dbReference type="Pfam" id="PF18276"/>
    </source>
</evidence>
<evidence type="ECO:0000259" key="6">
    <source>
        <dbReference type="Pfam" id="PF20220"/>
    </source>
</evidence>
<dbReference type="InterPro" id="IPR040840">
    <property type="entry name" value="TcA_TcB_BD"/>
</dbReference>
<dbReference type="Pfam" id="PF18413">
    <property type="entry name" value="Neuraminidase"/>
    <property type="match status" value="1"/>
</dbReference>
<evidence type="ECO:0000259" key="3">
    <source>
        <dbReference type="Pfam" id="PF01471"/>
    </source>
</evidence>
<dbReference type="InterPro" id="IPR041079">
    <property type="entry name" value="Neuraminidase-like"/>
</dbReference>
<protein>
    <submittedName>
        <fullName evidence="7">Neuraminidase-like domain-containing protein</fullName>
    </submittedName>
</protein>
<dbReference type="Proteomes" id="UP001255416">
    <property type="component" value="Unassembled WGS sequence"/>
</dbReference>
<organism evidence="7 8">
    <name type="scientific">Sedimentitalea todarodis</name>
    <dbReference type="NCBI Taxonomy" id="1631240"/>
    <lineage>
        <taxon>Bacteria</taxon>
        <taxon>Pseudomonadati</taxon>
        <taxon>Pseudomonadota</taxon>
        <taxon>Alphaproteobacteria</taxon>
        <taxon>Rhodobacterales</taxon>
        <taxon>Paracoccaceae</taxon>
        <taxon>Sedimentitalea</taxon>
    </lineage>
</organism>
<dbReference type="InterPro" id="IPR036365">
    <property type="entry name" value="PGBD-like_sf"/>
</dbReference>
<sequence length="3194" mass="351819">MPLTRTLTIGMHGEDVARLQKALRALNLRVEDREGIFGDSTRRAVFDFQRRLQLRTTGSFNPLDLAALVTALGNDPFGGRDTNPDTPDPNDPRGPDTNPPRTERSELIVTGLILHPDGKPIREAVVAGVSKGLVAADDKDIGLARTDAEGRYTLKTAVDSGGIDLVIEVRPPRGGGRLTRSPLVIGATGNRTVDLVVNAAGAYPAQSEYDEIARRLSPLIDGVNDPAQLDTDSVAMLHAKTGISPIRISHYLKSQAFARRGAADAQIYYGLFRANLPANGPALAAIEDGVLARAIRTASEAGVISAKIADAGEKIDELIKSVNAAEITTILDQPDLKSGVPSFATFIGLSGLSRDGRRSFVELVQSHTGRTEDFWKKLESEPRIGPAGRKQIETTARLSVLTLGNTALIKTLSERLSDADDADPLSSLVSLSRSDWEDIVNGPGQGSLPPGFAVSGNKKPQAIYARMMARMIEDAYPTQTFAARLHERDFDGADVVSRFLRNNPGFDLSSKSVRSFAAEQDLELDAKTRGALEGVQRIFALAPRFERAEVMRPILARGLTSAYQIRAMGETQFMRSFSEPLGQTTARMVFEGAQSKTALATTLFGRYGAGFNSVAMNVLPAWNIPAILGELAAAFPTVDEATWEGLFGNIDFCACEHCNSVYSPAAYMVALLKFLRDRGLLGALDSRRAEIGALHLTCDNTNVTLPYVDLVIEILEGFLTDTAAEHNTTGDVRDLRVYPEHINADAYSLLEGEVYPWTLPFSLWTEEARSYLGPLDTTRTELLDVFNPVPRPDRSPADRLAVAIEHLGLTETERDLVLNGAFNASHWGGVALGNLRTVQTLIDVARIGFQELRQLLDSRFVNAAGTLQIQYAVGEGVDARISCDLSVARIENLQTGDLNRIERFTRLRLKLGWSVHDLDVALAAAGGSLDAGALVTLSDLKWLHETYGTSLPVLSSWIADLDTRDWLDEGDKTRVSTYAGLFLNRTIGSAEDLAPFEPGALGAGDMGDHEAAILAALRIITAEELSQIRDRRLADPTLSLANLSELHRIATMKRAMGISVRDLLDLLELSALDPFGPGRLDQARRLKELLDLADETGFDIAELTYLFRDIHEPPAAFVPTDSQITVFLQSLRAGLGQLHETYRIQPDPTGDITGQMLASVVDAADLPTVLAVIDLTADPADLPADLTASLDQAFTPFIADAPTRAAIVARLVDDTDPGFLFPETQRAERFGLVLGAMAPFLERIASVALVKTSFAGFLGVSDAASDRLLRLMHSTLNAGDPASAAFLAPAFAAADTEIDAGTYPDQFMMVRRLLKAGLIVQKLGIPTEDLEELFASAATFGWIDFNNLPLSEASGASGFAAWANTASLYAMTDRAPAAETSLLPLVLQADTAGGGGSLGAFIDTLHTRLGWPRPEIEAFVDGTHFDMDDFDADWQGVNALHNLLRLEDAFAMLGKLGVAPAMAWTWTDTTVTRQIAISIKQAARAKYQPDQWYDIAEPVRDRLRDRQRAALVEAAIRRLNSPRIRDSEDLYNHFLMDVEMKPCFHTSRIVFATGAIQTFVQRVLMNLEDAASLSNADAEQWKWMKNYRVWEANVKVFISPENWIEPELRLDKSPFFQALEDTLLQGDVTLETAELAYQEYLEKLDEVAKLQVVGVWRENDTKTLHVIGRTASKPNKYFYRRWEESRRWTPWEEIPVEIEAEVVQPVIYNRRLYIFWFVTLVKADEEVPAPDTGQKPNRYMEIKLAWSQFRQRKWSGKRLTDIFVKTTRSRSDTVVTLKQEYWRPTPVIRPNGDLLIAVQATFSGLAAWLDSNYLDGPTAFRFVHDGDISLDRYGDADTHQLPFVAKDEVFPIGFAERADGGSALRLRGYNGTYQNVLDDAPHDFRLTTPLQYTHWTSAAPLFFEDKYRSYVIVPRHVFGHTPGFVGDLTMDVRPEIFMELDDLVRVNDLINGGVIGPLPDPDPVFGPDIHIRGARNPARDRLPGIGGANPGPDQMTAGVRAMRQVIGTAQPLLVHDMATPVFGGDVDVDLMTVRPDFQGGSNPLFALMSDDGTARVSPVARLLRGDSGSENFTIAAGEMAIAAGVMNMASSSGIWTFLPQKYQYTRYRFINFHHPYVPMLVRQLNRYGVEGVLNPREGGPADSLRRQQTREASNREFDDIYEPGQRLDTSNLPVEEFDFEYGSPMSVYNWELFFHIPFMIANHLSQNQRFEDAQAWYHFIFDPTDNSEVPLAMNPYRFWKVKPFYENTDIRTVEDMLRLLSSSDPGELTARRDLEAQIKDWRKNPFQPNRIAEQRPVAYQKAIVMKYLDNLIDWADQLFRQDTRQSVREATQIYVLASGMLGKAPNRIPTPAGTKTIGGNTVHSFNDLAPHLNDLDNALIMLETVLPPAELPGSDPAGGLGVATEFAAPGIDDGGSGPGFGGPDGLAVGEVPEDPPAPEIVGSTLFFCVPPNPKLLGYWDTVADRLFKIRHCLNIEGVERQLALFAPPIDPALLVRATAAGLDLGSVLSDLGAPRPHYRFQPMLRTALDLTADVKALGQALLTALEKRDGEDLALLRQRHEEVVLKSVRAVRRLRIDEAKEALSGLRNNLEGIEFRKNFHETRNPRIPNETLHMSKLELADTFDEVSRATSLVASALAAIPEFDVGAEGGFSSPTVKVQFGGANLSKAASLASQILGAVASSTRNNAQRASIRATYDRRQEEWDFSAAQAGFDAQNMEIQIAGAEVRLAVAERELENQEQQIEQSQEIHRFMRDKFTNRDLYSWMVKQVSGLYFQTYQLAYDLAKRAERAFQHELADSDASFVGFGHWTGLRKGLVAGEKLQLDLRRMETAYREQNRREFELTRHCSLAQIDPAALIQLRQTGRCEFEVPEAFFNLDHPSHYLRRLKSVGVTVPCVTGPYSGVNATLTLLQNRIRRNSVNADQPYAGPNDANFIVNTGGIQSVAISSGRDDAGLFQLSYQDERYLPFEGAGAVSRWRIELADPFRGFDYDSISDVVLKIAYTAREGGQAVAAPVIAALDTRLGEIVNATAATGLYRLFQLRRDFGTVLHHFLHPAGANDHAAEFELSVDHLPYVFRGRTIDIDNVTMVLELTDPMLHENGAPFALTLQRAGGATQAQDLLAAGGAFGGLPHAEFTNKLGTLSTAETWSLSTPSAAVSALPAGLRTTVDVGGTDVPRIRADLVRDIAILMHYTVS</sequence>
<proteinExistence type="predicted"/>
<dbReference type="RefSeq" id="WP_316780187.1">
    <property type="nucleotide sequence ID" value="NZ_JASMWN010000018.1"/>
</dbReference>